<feature type="region of interest" description="Disordered" evidence="11">
    <location>
        <begin position="97"/>
        <end position="141"/>
    </location>
</feature>
<dbReference type="PANTHER" id="PTHR10501">
    <property type="entry name" value="U1 SMALL NUCLEAR RIBONUCLEOPROTEIN A/U2 SMALL NUCLEAR RIBONUCLEOPROTEIN B"/>
    <property type="match status" value="1"/>
</dbReference>
<dbReference type="GO" id="GO:0003723">
    <property type="term" value="F:RNA binding"/>
    <property type="evidence" value="ECO:0007669"/>
    <property type="project" value="UniProtKB-UniRule"/>
</dbReference>
<evidence type="ECO:0000313" key="14">
    <source>
        <dbReference type="Proteomes" id="UP001054857"/>
    </source>
</evidence>
<evidence type="ECO:0000313" key="13">
    <source>
        <dbReference type="EMBL" id="GFR48303.1"/>
    </source>
</evidence>
<evidence type="ECO:0000259" key="12">
    <source>
        <dbReference type="PROSITE" id="PS50102"/>
    </source>
</evidence>
<comment type="caution">
    <text evidence="13">The sequence shown here is derived from an EMBL/GenBank/DDBJ whole genome shotgun (WGS) entry which is preliminary data.</text>
</comment>
<dbReference type="GO" id="GO:0005681">
    <property type="term" value="C:spliceosomal complex"/>
    <property type="evidence" value="ECO:0007669"/>
    <property type="project" value="UniProtKB-KW"/>
</dbReference>
<feature type="compositionally biased region" description="Low complexity" evidence="11">
    <location>
        <begin position="107"/>
        <end position="134"/>
    </location>
</feature>
<name>A0AAD3HPG9_9CHLO</name>
<organism evidence="13 14">
    <name type="scientific">Astrephomene gubernaculifera</name>
    <dbReference type="NCBI Taxonomy" id="47775"/>
    <lineage>
        <taxon>Eukaryota</taxon>
        <taxon>Viridiplantae</taxon>
        <taxon>Chlorophyta</taxon>
        <taxon>core chlorophytes</taxon>
        <taxon>Chlorophyceae</taxon>
        <taxon>CS clade</taxon>
        <taxon>Chlamydomonadales</taxon>
        <taxon>Astrephomenaceae</taxon>
        <taxon>Astrephomene</taxon>
    </lineage>
</organism>
<keyword evidence="4" id="KW-0747">Spliceosome</keyword>
<dbReference type="Gene3D" id="3.30.70.330">
    <property type="match status" value="2"/>
</dbReference>
<reference evidence="13 14" key="1">
    <citation type="journal article" date="2021" name="Sci. Rep.">
        <title>Genome sequencing of the multicellular alga Astrephomene provides insights into convergent evolution of germ-soma differentiation.</title>
        <authorList>
            <person name="Yamashita S."/>
            <person name="Yamamoto K."/>
            <person name="Matsuzaki R."/>
            <person name="Suzuki S."/>
            <person name="Yamaguchi H."/>
            <person name="Hirooka S."/>
            <person name="Minakuchi Y."/>
            <person name="Miyagishima S."/>
            <person name="Kawachi M."/>
            <person name="Toyoda A."/>
            <person name="Nozaki H."/>
        </authorList>
    </citation>
    <scope>NUCLEOTIDE SEQUENCE [LARGE SCALE GENOMIC DNA]</scope>
    <source>
        <strain evidence="13 14">NIES-4017</strain>
    </source>
</reference>
<keyword evidence="5" id="KW-0677">Repeat</keyword>
<keyword evidence="14" id="KW-1185">Reference proteome</keyword>
<evidence type="ECO:0000256" key="8">
    <source>
        <dbReference type="ARBA" id="ARBA00023242"/>
    </source>
</evidence>
<evidence type="ECO:0000256" key="6">
    <source>
        <dbReference type="ARBA" id="ARBA00022884"/>
    </source>
</evidence>
<comment type="similarity">
    <text evidence="2">Belongs to the RRM U1 A/B'' family.</text>
</comment>
<dbReference type="CDD" id="cd12247">
    <property type="entry name" value="RRM2_U1A_like"/>
    <property type="match status" value="1"/>
</dbReference>
<dbReference type="GO" id="GO:0008380">
    <property type="term" value="P:RNA splicing"/>
    <property type="evidence" value="ECO:0007669"/>
    <property type="project" value="UniProtKB-KW"/>
</dbReference>
<sequence>MDIPPNQTIYVNNLYEKLSKEELKKCLYAMFSQFGRIMDIVAMKTYRLRGQAWVVFTDTAAATNALRTMQGFPFFDKPIRITYARGKSDAVAKVDGTYKPDKKQRAQKNAAAREAMLKRPSGSKAGPQAPASGAAHGGGGGGGLANAPNKILFVQNLPENSNEAMLGMLFQQFPGFREVRMVEARPGIAFVEYENDMQSTTAMQGLQGFKITPANAMNITYAKQ</sequence>
<keyword evidence="6 10" id="KW-0694">RNA-binding</keyword>
<dbReference type="GO" id="GO:0030532">
    <property type="term" value="C:small nuclear ribonucleoprotein complex"/>
    <property type="evidence" value="ECO:0007669"/>
    <property type="project" value="UniProtKB-ARBA"/>
</dbReference>
<dbReference type="InterPro" id="IPR012677">
    <property type="entry name" value="Nucleotide-bd_a/b_plait_sf"/>
</dbReference>
<evidence type="ECO:0000256" key="3">
    <source>
        <dbReference type="ARBA" id="ARBA00022664"/>
    </source>
</evidence>
<proteinExistence type="inferred from homology"/>
<dbReference type="CDD" id="cd12246">
    <property type="entry name" value="RRM1_U1A_like"/>
    <property type="match status" value="1"/>
</dbReference>
<dbReference type="InterPro" id="IPR000504">
    <property type="entry name" value="RRM_dom"/>
</dbReference>
<evidence type="ECO:0000256" key="10">
    <source>
        <dbReference type="PROSITE-ProRule" id="PRU00176"/>
    </source>
</evidence>
<evidence type="ECO:0000256" key="2">
    <source>
        <dbReference type="ARBA" id="ARBA00007243"/>
    </source>
</evidence>
<comment type="subcellular location">
    <subcellularLocation>
        <location evidence="1">Nucleus</location>
    </subcellularLocation>
</comment>
<evidence type="ECO:0000256" key="9">
    <source>
        <dbReference type="ARBA" id="ARBA00023274"/>
    </source>
</evidence>
<feature type="domain" description="RRM" evidence="12">
    <location>
        <begin position="150"/>
        <end position="224"/>
    </location>
</feature>
<evidence type="ECO:0000256" key="5">
    <source>
        <dbReference type="ARBA" id="ARBA00022737"/>
    </source>
</evidence>
<dbReference type="EMBL" id="BMAR01000023">
    <property type="protein sequence ID" value="GFR48303.1"/>
    <property type="molecule type" value="Genomic_DNA"/>
</dbReference>
<dbReference type="Proteomes" id="UP001054857">
    <property type="component" value="Unassembled WGS sequence"/>
</dbReference>
<evidence type="ECO:0000256" key="4">
    <source>
        <dbReference type="ARBA" id="ARBA00022728"/>
    </source>
</evidence>
<accession>A0AAD3HPG9</accession>
<keyword evidence="8" id="KW-0539">Nucleus</keyword>
<dbReference type="SUPFAM" id="SSF54928">
    <property type="entry name" value="RNA-binding domain, RBD"/>
    <property type="match status" value="1"/>
</dbReference>
<dbReference type="SMART" id="SM00360">
    <property type="entry name" value="RRM"/>
    <property type="match status" value="2"/>
</dbReference>
<gene>
    <name evidence="13" type="ORF">Agub_g10183</name>
</gene>
<dbReference type="Pfam" id="PF00076">
    <property type="entry name" value="RRM_1"/>
    <property type="match status" value="2"/>
</dbReference>
<feature type="domain" description="RRM" evidence="12">
    <location>
        <begin position="7"/>
        <end position="86"/>
    </location>
</feature>
<evidence type="ECO:0000256" key="1">
    <source>
        <dbReference type="ARBA" id="ARBA00004123"/>
    </source>
</evidence>
<evidence type="ECO:0000256" key="7">
    <source>
        <dbReference type="ARBA" id="ARBA00023187"/>
    </source>
</evidence>
<keyword evidence="9" id="KW-0687">Ribonucleoprotein</keyword>
<dbReference type="InterPro" id="IPR035979">
    <property type="entry name" value="RBD_domain_sf"/>
</dbReference>
<keyword evidence="3" id="KW-0507">mRNA processing</keyword>
<dbReference type="GO" id="GO:0006397">
    <property type="term" value="P:mRNA processing"/>
    <property type="evidence" value="ECO:0007669"/>
    <property type="project" value="UniProtKB-KW"/>
</dbReference>
<dbReference type="AlphaFoldDB" id="A0AAD3HPG9"/>
<dbReference type="FunFam" id="3.30.70.330:FF:000039">
    <property type="entry name" value="U1 small nuclear ribonucleoprotein A"/>
    <property type="match status" value="1"/>
</dbReference>
<dbReference type="PROSITE" id="PS50102">
    <property type="entry name" value="RRM"/>
    <property type="match status" value="2"/>
</dbReference>
<dbReference type="FunFam" id="3.30.70.330:FF:000029">
    <property type="entry name" value="U2 small nuclear ribonucleoprotein B"/>
    <property type="match status" value="1"/>
</dbReference>
<protein>
    <recommendedName>
        <fullName evidence="12">RRM domain-containing protein</fullName>
    </recommendedName>
</protein>
<keyword evidence="7" id="KW-0508">mRNA splicing</keyword>
<evidence type="ECO:0000256" key="11">
    <source>
        <dbReference type="SAM" id="MobiDB-lite"/>
    </source>
</evidence>